<feature type="transmembrane region" description="Helical" evidence="5">
    <location>
        <begin position="52"/>
        <end position="70"/>
    </location>
</feature>
<dbReference type="InterPro" id="IPR013057">
    <property type="entry name" value="AA_transpt_TM"/>
</dbReference>
<name>A0ABR2VMZ9_9FUNG</name>
<reference evidence="7 8" key="1">
    <citation type="submission" date="2023-04" db="EMBL/GenBank/DDBJ databases">
        <title>Genome of Basidiobolus ranarum AG-B5.</title>
        <authorList>
            <person name="Stajich J.E."/>
            <person name="Carter-House D."/>
            <person name="Gryganskyi A."/>
        </authorList>
    </citation>
    <scope>NUCLEOTIDE SEQUENCE [LARGE SCALE GENOMIC DNA]</scope>
    <source>
        <strain evidence="7 8">AG-B5</strain>
    </source>
</reference>
<evidence type="ECO:0000259" key="6">
    <source>
        <dbReference type="Pfam" id="PF01490"/>
    </source>
</evidence>
<feature type="transmembrane region" description="Helical" evidence="5">
    <location>
        <begin position="27"/>
        <end position="46"/>
    </location>
</feature>
<keyword evidence="3 5" id="KW-1133">Transmembrane helix</keyword>
<feature type="non-terminal residue" evidence="7">
    <location>
        <position position="1"/>
    </location>
</feature>
<feature type="transmembrane region" description="Helical" evidence="5">
    <location>
        <begin position="134"/>
        <end position="157"/>
    </location>
</feature>
<dbReference type="Proteomes" id="UP001479436">
    <property type="component" value="Unassembled WGS sequence"/>
</dbReference>
<sequence>SIQLLFNVAVIILGNGLGLSQISEYKVCFSVLTLIWAIAGICIGQIRSLKNFGWLNLIGLVVIMGVVANTAPNFSAAHQQNGVLGTTIVTKVVITGSLDTQIVGIMQIVYSYGGAMMFIGFMTEMKRPMDFWKAMLYAQILIFSCYMVFGVLCILELEEYCGPY</sequence>
<dbReference type="Pfam" id="PF01490">
    <property type="entry name" value="Aa_trans"/>
    <property type="match status" value="1"/>
</dbReference>
<keyword evidence="8" id="KW-1185">Reference proteome</keyword>
<keyword evidence="4 5" id="KW-0472">Membrane</keyword>
<feature type="domain" description="Amino acid transporter transmembrane" evidence="6">
    <location>
        <begin position="25"/>
        <end position="153"/>
    </location>
</feature>
<comment type="subcellular location">
    <subcellularLocation>
        <location evidence="1">Membrane</location>
    </subcellularLocation>
</comment>
<protein>
    <recommendedName>
        <fullName evidence="6">Amino acid transporter transmembrane domain-containing protein</fullName>
    </recommendedName>
</protein>
<proteinExistence type="predicted"/>
<evidence type="ECO:0000256" key="1">
    <source>
        <dbReference type="ARBA" id="ARBA00004370"/>
    </source>
</evidence>
<evidence type="ECO:0000313" key="7">
    <source>
        <dbReference type="EMBL" id="KAK9685520.1"/>
    </source>
</evidence>
<dbReference type="EMBL" id="JASJQH010008988">
    <property type="protein sequence ID" value="KAK9685520.1"/>
    <property type="molecule type" value="Genomic_DNA"/>
</dbReference>
<comment type="caution">
    <text evidence="7">The sequence shown here is derived from an EMBL/GenBank/DDBJ whole genome shotgun (WGS) entry which is preliminary data.</text>
</comment>
<evidence type="ECO:0000256" key="4">
    <source>
        <dbReference type="ARBA" id="ARBA00023136"/>
    </source>
</evidence>
<gene>
    <name evidence="7" type="ORF">K7432_015464</name>
</gene>
<organism evidence="7 8">
    <name type="scientific">Basidiobolus ranarum</name>
    <dbReference type="NCBI Taxonomy" id="34480"/>
    <lineage>
        <taxon>Eukaryota</taxon>
        <taxon>Fungi</taxon>
        <taxon>Fungi incertae sedis</taxon>
        <taxon>Zoopagomycota</taxon>
        <taxon>Entomophthoromycotina</taxon>
        <taxon>Basidiobolomycetes</taxon>
        <taxon>Basidiobolales</taxon>
        <taxon>Basidiobolaceae</taxon>
        <taxon>Basidiobolus</taxon>
    </lineage>
</organism>
<evidence type="ECO:0000256" key="3">
    <source>
        <dbReference type="ARBA" id="ARBA00022989"/>
    </source>
</evidence>
<evidence type="ECO:0000313" key="8">
    <source>
        <dbReference type="Proteomes" id="UP001479436"/>
    </source>
</evidence>
<accession>A0ABR2VMZ9</accession>
<evidence type="ECO:0000256" key="5">
    <source>
        <dbReference type="SAM" id="Phobius"/>
    </source>
</evidence>
<keyword evidence="2 5" id="KW-0812">Transmembrane</keyword>
<feature type="transmembrane region" description="Helical" evidence="5">
    <location>
        <begin position="104"/>
        <end position="122"/>
    </location>
</feature>
<evidence type="ECO:0000256" key="2">
    <source>
        <dbReference type="ARBA" id="ARBA00022692"/>
    </source>
</evidence>